<comment type="subcellular location">
    <subcellularLocation>
        <location evidence="1">Early endosome</location>
    </subcellularLocation>
</comment>
<dbReference type="InterPro" id="IPR019348">
    <property type="entry name" value="PPP1R21_six_helix"/>
</dbReference>
<feature type="region of interest" description="Disordered" evidence="10">
    <location>
        <begin position="37"/>
        <end position="65"/>
    </location>
</feature>
<dbReference type="Pfam" id="PF21636">
    <property type="entry name" value="PPP1R21_C"/>
    <property type="match status" value="1"/>
</dbReference>
<feature type="coiled-coil region" evidence="9">
    <location>
        <begin position="574"/>
        <end position="615"/>
    </location>
</feature>
<reference evidence="12" key="2">
    <citation type="submission" date="2025-08" db="UniProtKB">
        <authorList>
            <consortium name="Ensembl"/>
        </authorList>
    </citation>
    <scope>IDENTIFICATION</scope>
</reference>
<evidence type="ECO:0000256" key="2">
    <source>
        <dbReference type="ARBA" id="ARBA00020102"/>
    </source>
</evidence>
<keyword evidence="5 9" id="KW-0175">Coiled coil</keyword>
<reference evidence="12" key="1">
    <citation type="submission" date="2021-04" db="EMBL/GenBank/DDBJ databases">
        <authorList>
            <consortium name="Wellcome Sanger Institute Data Sharing"/>
        </authorList>
    </citation>
    <scope>NUCLEOTIDE SEQUENCE [LARGE SCALE GENOMIC DNA]</scope>
</reference>
<sequence length="687" mass="77935">MANVTDLQTKYSKLAQEYSKLRAQNQVLKKAVVDEQASSASLKEQLKQRDQSLRKQEQEMDSLSFRNQQLAKRVELLQEELAASEAKGKKGKTKGDSPSQHGQQTQSVFDEDLQKKIEENERLHIQFYEADEQHKRQEAELRAQLDELEKDSEQHQAVVDGLTTKYMATIERLQSDKARLEVKAQTLEREAKECRMRTDECQQQLRQCQSELNKQVKQSSSVIQEKVPFNDTKFSDYNSLNVPPHNRRHQLKARDVAGQALSFIQDLIAALLNFHSYTEQRVHIYPRDSSIEPISPLNQKFSQYLHENAAYVRPLEDSFLQLHQSITEDTLPTITQKLSTTTECLLGSLGSLTSSTGKIATFFSNNLDFFTSSGYSPRGSTVTLNPLQAETMLANKKKAAAYIHPRPQSVPHREALSNRRILTSSTESREGLTQQVQQSQEKIARLEQEKEHWLLEAQLGKVRLEKENQRIGDLEAQLAAALGGSPNSQPAATSTLAQSHEEAEAEPKAAVKETTLCTSLKKILSNRMLCLCLQVGDEESREQLIKTHYMTRVGELTTQLQISDSKSVHFHSECRALAKRLAIAEKSRETLSEEVKMANQNITRLQDELTTTKRSYEDQLSMMSDHLCSMNETLTKQREEIDTLKLGNKVQNLKQISIVPPTTLLFKLKLVLSGLFPSVTYSLSSYK</sequence>
<proteinExistence type="predicted"/>
<evidence type="ECO:0000313" key="13">
    <source>
        <dbReference type="Proteomes" id="UP000472264"/>
    </source>
</evidence>
<dbReference type="GO" id="GO:0003723">
    <property type="term" value="F:RNA binding"/>
    <property type="evidence" value="ECO:0007669"/>
    <property type="project" value="UniProtKB-KW"/>
</dbReference>
<dbReference type="GO" id="GO:0005769">
    <property type="term" value="C:early endosome"/>
    <property type="evidence" value="ECO:0007669"/>
    <property type="project" value="UniProtKB-SubCell"/>
</dbReference>
<evidence type="ECO:0000256" key="10">
    <source>
        <dbReference type="SAM" id="MobiDB-lite"/>
    </source>
</evidence>
<evidence type="ECO:0000256" key="1">
    <source>
        <dbReference type="ARBA" id="ARBA00004412"/>
    </source>
</evidence>
<evidence type="ECO:0000256" key="9">
    <source>
        <dbReference type="SAM" id="Coils"/>
    </source>
</evidence>
<evidence type="ECO:0000313" key="12">
    <source>
        <dbReference type="Ensembl" id="ENSENLP00000047708.1"/>
    </source>
</evidence>
<accession>A0A665WUK5</accession>
<dbReference type="Proteomes" id="UP000472264">
    <property type="component" value="Chromosome 15"/>
</dbReference>
<keyword evidence="3" id="KW-0967">Endosome</keyword>
<feature type="compositionally biased region" description="Polar residues" evidence="10">
    <location>
        <begin position="485"/>
        <end position="498"/>
    </location>
</feature>
<feature type="region of interest" description="Disordered" evidence="10">
    <location>
        <begin position="483"/>
        <end position="507"/>
    </location>
</feature>
<feature type="compositionally biased region" description="Polar residues" evidence="10">
    <location>
        <begin position="96"/>
        <end position="108"/>
    </location>
</feature>
<name>A0A665WUK5_ECHNA</name>
<feature type="domain" description="Protein phosphatase 1 regulatory subunit 21 N-terminal" evidence="11">
    <location>
        <begin position="12"/>
        <end position="113"/>
    </location>
</feature>
<feature type="compositionally biased region" description="Basic and acidic residues" evidence="10">
    <location>
        <begin position="44"/>
        <end position="58"/>
    </location>
</feature>
<evidence type="ECO:0000256" key="6">
    <source>
        <dbReference type="ARBA" id="ARBA00031361"/>
    </source>
</evidence>
<reference evidence="12" key="3">
    <citation type="submission" date="2025-09" db="UniProtKB">
        <authorList>
            <consortium name="Ensembl"/>
        </authorList>
    </citation>
    <scope>IDENTIFICATION</scope>
</reference>
<feature type="region of interest" description="Disordered" evidence="10">
    <location>
        <begin position="84"/>
        <end position="108"/>
    </location>
</feature>
<dbReference type="Pfam" id="PF10212">
    <property type="entry name" value="PPP1R21_helical"/>
    <property type="match status" value="1"/>
</dbReference>
<feature type="coiled-coil region" evidence="9">
    <location>
        <begin position="131"/>
        <end position="204"/>
    </location>
</feature>
<dbReference type="PANTHER" id="PTHR21448">
    <property type="entry name" value="SMOOTH MUSCLE MYOSIN HEAVY CHAIN-RELATED"/>
    <property type="match status" value="1"/>
</dbReference>
<evidence type="ECO:0000256" key="8">
    <source>
        <dbReference type="ARBA" id="ARBA00044824"/>
    </source>
</evidence>
<evidence type="ECO:0000259" key="11">
    <source>
        <dbReference type="SMART" id="SM01254"/>
    </source>
</evidence>
<keyword evidence="4" id="KW-0694">RNA-binding</keyword>
<evidence type="ECO:0000256" key="5">
    <source>
        <dbReference type="ARBA" id="ARBA00023054"/>
    </source>
</evidence>
<evidence type="ECO:0000256" key="3">
    <source>
        <dbReference type="ARBA" id="ARBA00022753"/>
    </source>
</evidence>
<keyword evidence="13" id="KW-1185">Reference proteome</keyword>
<dbReference type="Ensembl" id="ENSENLT00000048851.1">
    <property type="protein sequence ID" value="ENSENLP00000047708.1"/>
    <property type="gene ID" value="ENSENLG00000020134.1"/>
</dbReference>
<dbReference type="InterPro" id="IPR019343">
    <property type="entry name" value="PPP1R21_N"/>
</dbReference>
<dbReference type="SMART" id="SM01254">
    <property type="entry name" value="KLRAQ"/>
    <property type="match status" value="1"/>
</dbReference>
<dbReference type="InterPro" id="IPR040024">
    <property type="entry name" value="PPP1R21"/>
</dbReference>
<dbReference type="AlphaFoldDB" id="A0A665WUK5"/>
<evidence type="ECO:0000256" key="7">
    <source>
        <dbReference type="ARBA" id="ARBA00031617"/>
    </source>
</evidence>
<dbReference type="Pfam" id="PF10205">
    <property type="entry name" value="KLRAQ"/>
    <property type="match status" value="1"/>
</dbReference>
<dbReference type="InterPro" id="IPR049372">
    <property type="entry name" value="PPP1R21_C"/>
</dbReference>
<organism evidence="12 13">
    <name type="scientific">Echeneis naucrates</name>
    <name type="common">Live sharksucker</name>
    <dbReference type="NCBI Taxonomy" id="173247"/>
    <lineage>
        <taxon>Eukaryota</taxon>
        <taxon>Metazoa</taxon>
        <taxon>Chordata</taxon>
        <taxon>Craniata</taxon>
        <taxon>Vertebrata</taxon>
        <taxon>Euteleostomi</taxon>
        <taxon>Actinopterygii</taxon>
        <taxon>Neopterygii</taxon>
        <taxon>Teleostei</taxon>
        <taxon>Neoteleostei</taxon>
        <taxon>Acanthomorphata</taxon>
        <taxon>Carangaria</taxon>
        <taxon>Carangiformes</taxon>
        <taxon>Echeneidae</taxon>
        <taxon>Echeneis</taxon>
    </lineage>
</organism>
<protein>
    <recommendedName>
        <fullName evidence="2">Protein phosphatase 1 regulatory subunit 21</fullName>
    </recommendedName>
    <alternativeName>
        <fullName evidence="7">Coiled-coil domain-containing protein 128</fullName>
    </alternativeName>
    <alternativeName>
        <fullName evidence="8">Ferry endosomal RAB5 effector complex subunit 2</fullName>
    </alternativeName>
    <alternativeName>
        <fullName evidence="6">KLRAQ motif-containing protein 1</fullName>
    </alternativeName>
</protein>
<feature type="coiled-coil region" evidence="9">
    <location>
        <begin position="429"/>
        <end position="456"/>
    </location>
</feature>
<dbReference type="GO" id="GO:0016020">
    <property type="term" value="C:membrane"/>
    <property type="evidence" value="ECO:0007669"/>
    <property type="project" value="TreeGrafter"/>
</dbReference>
<gene>
    <name evidence="12" type="primary">ppp1r21</name>
</gene>
<evidence type="ECO:0000256" key="4">
    <source>
        <dbReference type="ARBA" id="ARBA00022884"/>
    </source>
</evidence>
<dbReference type="PANTHER" id="PTHR21448:SF0">
    <property type="entry name" value="PROTEIN PHOSPHATASE 1 REGULATORY SUBUNIT 21"/>
    <property type="match status" value="1"/>
</dbReference>